<gene>
    <name evidence="1" type="ORF">BLA39750_01085</name>
</gene>
<sequence length="118" mass="13581">MKREPSDFDQDFLISRTERAKRQVDSAIKRARSLEQDSDRDERLRRHLCKACHYFTKLAGQAITTQPCACCGAQQTYASTDTDIVCAECAQEHEICKHCGGDREMRTDRRSWPTSKSH</sequence>
<organism evidence="1 2">
    <name type="scientific">Burkholderia lata (strain ATCC 17760 / DSM 23089 / LMG 22485 / NCIMB 9086 / R18194 / 383)</name>
    <dbReference type="NCBI Taxonomy" id="482957"/>
    <lineage>
        <taxon>Bacteria</taxon>
        <taxon>Pseudomonadati</taxon>
        <taxon>Pseudomonadota</taxon>
        <taxon>Betaproteobacteria</taxon>
        <taxon>Burkholderiales</taxon>
        <taxon>Burkholderiaceae</taxon>
        <taxon>Burkholderia</taxon>
        <taxon>Burkholderia cepacia complex</taxon>
    </lineage>
</organism>
<evidence type="ECO:0000313" key="1">
    <source>
        <dbReference type="EMBL" id="VWC79421.1"/>
    </source>
</evidence>
<name>A0A6P2UQK7_BURL3</name>
<dbReference type="EMBL" id="CABVQN010000004">
    <property type="protein sequence ID" value="VWC79421.1"/>
    <property type="molecule type" value="Genomic_DNA"/>
</dbReference>
<dbReference type="AlphaFoldDB" id="A0A6P2UQK7"/>
<protein>
    <submittedName>
        <fullName evidence="1">Uncharacterized protein</fullName>
    </submittedName>
</protein>
<reference evidence="1 2" key="1">
    <citation type="submission" date="2019-09" db="EMBL/GenBank/DDBJ databases">
        <authorList>
            <person name="Depoorter E."/>
        </authorList>
    </citation>
    <scope>NUCLEOTIDE SEQUENCE [LARGE SCALE GENOMIC DNA]</scope>
    <source>
        <strain evidence="1">R-39750</strain>
    </source>
</reference>
<proteinExistence type="predicted"/>
<evidence type="ECO:0000313" key="2">
    <source>
        <dbReference type="Proteomes" id="UP000494110"/>
    </source>
</evidence>
<accession>A0A6P2UQK7</accession>
<dbReference type="Proteomes" id="UP000494110">
    <property type="component" value="Unassembled WGS sequence"/>
</dbReference>